<reference key="2">
    <citation type="submission" date="2011-08" db="EMBL/GenBank/DDBJ databases">
        <title>Genome sequence of Naumovozyma castellii.</title>
        <authorList>
            <person name="Gordon J.L."/>
            <person name="Armisen D."/>
            <person name="Proux-Wera E."/>
            <person name="OhEigeartaigh S.S."/>
            <person name="Byrne K.P."/>
            <person name="Wolfe K.H."/>
        </authorList>
    </citation>
    <scope>NUCLEOTIDE SEQUENCE</scope>
    <source>
        <strain>Type strain:CBS 4309</strain>
    </source>
</reference>
<evidence type="ECO:0000256" key="1">
    <source>
        <dbReference type="SAM" id="MobiDB-lite"/>
    </source>
</evidence>
<feature type="compositionally biased region" description="Low complexity" evidence="1">
    <location>
        <begin position="899"/>
        <end position="908"/>
    </location>
</feature>
<dbReference type="STRING" id="1064592.G0V5H1"/>
<dbReference type="RefSeq" id="XP_003673100.1">
    <property type="nucleotide sequence ID" value="XM_003673052.1"/>
</dbReference>
<dbReference type="InterPro" id="IPR018907">
    <property type="entry name" value="Spindle_body_associated_C_dom"/>
</dbReference>
<feature type="domain" description="Spindle body associated protein C-terminal" evidence="2">
    <location>
        <begin position="823"/>
        <end position="916"/>
    </location>
</feature>
<feature type="region of interest" description="Disordered" evidence="1">
    <location>
        <begin position="812"/>
        <end position="837"/>
    </location>
</feature>
<reference evidence="3 4" key="1">
    <citation type="journal article" date="2011" name="Proc. Natl. Acad. Sci. U.S.A.">
        <title>Evolutionary erosion of yeast sex chromosomes by mating-type switching accidents.</title>
        <authorList>
            <person name="Gordon J.L."/>
            <person name="Armisen D."/>
            <person name="Proux-Wera E."/>
            <person name="Oheigeartaigh S.S."/>
            <person name="Byrne K.P."/>
            <person name="Wolfe K.H."/>
        </authorList>
    </citation>
    <scope>NUCLEOTIDE SEQUENCE [LARGE SCALE GENOMIC DNA]</scope>
    <source>
        <strain evidence="4">ATCC 76901 / BCRC 22586 / CBS 4309 / NBRC 1992 / NRRL Y-12630</strain>
    </source>
</reference>
<dbReference type="eggNOG" id="KOG4775">
    <property type="taxonomic scope" value="Eukaryota"/>
</dbReference>
<feature type="region of interest" description="Disordered" evidence="1">
    <location>
        <begin position="1"/>
        <end position="30"/>
    </location>
</feature>
<gene>
    <name evidence="3" type="primary">NCAS0A01490</name>
    <name evidence="3" type="ordered locus">NCAS_0A01490</name>
</gene>
<feature type="compositionally biased region" description="Basic residues" evidence="1">
    <location>
        <begin position="957"/>
        <end position="966"/>
    </location>
</feature>
<organism evidence="3 4">
    <name type="scientific">Naumovozyma castellii</name>
    <name type="common">Yeast</name>
    <name type="synonym">Saccharomyces castellii</name>
    <dbReference type="NCBI Taxonomy" id="27288"/>
    <lineage>
        <taxon>Eukaryota</taxon>
        <taxon>Fungi</taxon>
        <taxon>Dikarya</taxon>
        <taxon>Ascomycota</taxon>
        <taxon>Saccharomycotina</taxon>
        <taxon>Saccharomycetes</taxon>
        <taxon>Saccharomycetales</taxon>
        <taxon>Saccharomycetaceae</taxon>
        <taxon>Naumovozyma</taxon>
    </lineage>
</organism>
<feature type="region of interest" description="Disordered" evidence="1">
    <location>
        <begin position="882"/>
        <end position="966"/>
    </location>
</feature>
<dbReference type="InParanoid" id="G0V5H1"/>
<keyword evidence="4" id="KW-1185">Reference proteome</keyword>
<accession>G0V5H1</accession>
<evidence type="ECO:0000259" key="2">
    <source>
        <dbReference type="Pfam" id="PF10638"/>
    </source>
</evidence>
<dbReference type="OrthoDB" id="4070448at2759"/>
<dbReference type="Pfam" id="PF10638">
    <property type="entry name" value="Sfi1_C"/>
    <property type="match status" value="1"/>
</dbReference>
<dbReference type="GeneID" id="96900198"/>
<proteinExistence type="predicted"/>
<protein>
    <recommendedName>
        <fullName evidence="2">Spindle body associated protein C-terminal domain-containing protein</fullName>
    </recommendedName>
</protein>
<sequence length="966" mass="115827">MDSVAAFNEEGRDTVSDSTSTSELLNRVPIRRNGDNSAAELIPSINQRRHSWSDSTDILISRPLYELLDDIHISSPVPHDLDPGPDVQFKNISDLDEVITTSNDATDPSFRYNSQIQGDLHMLYNNIQVFLIRNKMSLEFLKIFKKYVSYLIADGFDPYENDFVLRIQHELDGSYKLSSVLKEILNVFLLKPNTLLTKLTHWEYSNSERNLKKYFRFWLYSYDVKESLRIRSSQWDGYVIGKWFDTWRLNYSHKVELPLQDATQFDEDRLANNMWDIMERKMILFKAQNDMASNYLAQRVWNKIKSRRDKIKTMQGNVEVFLRQKDLANAIRFWKLAKLSNKARRIIRDHTLQRKIVSKLKSKLSQMNNLDKRAMVYNRMFVLGKYTKLWSEQSTKHQRTSADKRRMEELFIKSKTLKIIENVMQRRKQEIVARQTLDQLLKAFIFQKVWKRRFLDRSNYYRIVNRQELEQKRKYLVIWGRHLMWKTKAFENYRRDLGRKYLKIWILKRRQQLRERQVLGCYFKKWNKIVHINQKLVQYEHKQFLLKFINLWKVHKVKNTFNLEKSISQNSQRIKLELIRKWHREAFFWEEQRKKADIFCKLKIIIKLKRKSTEILSSYERSEKIIPIFQCRSKLSTYFSIWRKQSLTLRDKKLRHMLSQYQYKRAKYMKKRYFNFWNQRYSFFCIECVLISQGSQDGRLKKYAIDCFKERMLDQYDRIEISEEFRTEHLLEKSMLKWRVHFSQLGELQRILDLRINDSNLSILQDYSKIWSMKLMKVSRNNETVQIFRRRWDRATERGILLLWKNKIQSTARKSMDDHENSPNYQTPVKEPSDLWTTIPGSERIKRSKMRAMMDHYGKARRAIPSPIKSSSSLNATARKRIETQKTAVGIQWDRRSPSPRTRTSTRTNNVNSAIRKSSILLGDTQDLKPMPPPRASGITPEKTSHLSNADLLGSPTKRRPRGNDN</sequence>
<dbReference type="EMBL" id="HE576752">
    <property type="protein sequence ID" value="CCC66707.1"/>
    <property type="molecule type" value="Genomic_DNA"/>
</dbReference>
<dbReference type="KEGG" id="ncs:NCAS_0A01490"/>
<name>G0V5H1_NAUCA</name>
<evidence type="ECO:0000313" key="4">
    <source>
        <dbReference type="Proteomes" id="UP000001640"/>
    </source>
</evidence>
<dbReference type="FunCoup" id="G0V5H1">
    <property type="interactions" value="211"/>
</dbReference>
<dbReference type="HOGENOM" id="CLU_304658_0_0_1"/>
<dbReference type="AlphaFoldDB" id="G0V5H1"/>
<dbReference type="OMA" id="WDRATVR"/>
<dbReference type="Proteomes" id="UP000001640">
    <property type="component" value="Chromosome 1"/>
</dbReference>
<evidence type="ECO:0000313" key="3">
    <source>
        <dbReference type="EMBL" id="CCC66707.1"/>
    </source>
</evidence>